<dbReference type="InterPro" id="IPR024442">
    <property type="entry name" value="Transposase_Zn_ribbon"/>
</dbReference>
<proteinExistence type="predicted"/>
<evidence type="ECO:0000313" key="2">
    <source>
        <dbReference type="EMBL" id="MXY32702.1"/>
    </source>
</evidence>
<feature type="non-terminal residue" evidence="2">
    <location>
        <position position="1"/>
    </location>
</feature>
<sequence>TKLIKMFPDDETARAWIEKQVWPDGPHCPKCGSLNIQHPIKHKTMTHRCRDCPGKTKFSVKTGTVMQSSKLGYQTWAIAAYLVTTNLKGISSMKLHRDLEITQKSAWHLAHRLRKAFQNSPGAWFSGPVEADETYVGGSRKNMPRSKRKGLKGRGAVGKTAVAGIKDRASNKIAAKVVDDTTAETMQNFVCAHADTGATVYTDEASHYIGLPYAHESVRHSTGEYVRGMAHTNGMESFWSMLKRGHKGTFHKLSPKHLDRYVTEFAGRHNSRDSDTLDQMETLAKGMVGKRLRYVDLTADNGKSSGARG</sequence>
<gene>
    <name evidence="2" type="ORF">F4Y60_01145</name>
</gene>
<dbReference type="SMART" id="SM01126">
    <property type="entry name" value="DDE_Tnp_IS1595"/>
    <property type="match status" value="1"/>
</dbReference>
<name>A0A6B0XYG8_9RHOB</name>
<protein>
    <submittedName>
        <fullName evidence="2">IS1595 family transposase</fullName>
    </submittedName>
</protein>
<feature type="domain" description="ISXO2-like transposase" evidence="1">
    <location>
        <begin position="124"/>
        <end position="270"/>
    </location>
</feature>
<accession>A0A6B0XYG8</accession>
<dbReference type="PANTHER" id="PTHR47163">
    <property type="entry name" value="DDE_TNP_IS1595 DOMAIN-CONTAINING PROTEIN"/>
    <property type="match status" value="1"/>
</dbReference>
<organism evidence="2">
    <name type="scientific">Boseongicola sp. SB0664_bin_43</name>
    <dbReference type="NCBI Taxonomy" id="2604844"/>
    <lineage>
        <taxon>Bacteria</taxon>
        <taxon>Pseudomonadati</taxon>
        <taxon>Pseudomonadota</taxon>
        <taxon>Alphaproteobacteria</taxon>
        <taxon>Rhodobacterales</taxon>
        <taxon>Paracoccaceae</taxon>
        <taxon>Boseongicola</taxon>
    </lineage>
</organism>
<dbReference type="AlphaFoldDB" id="A0A6B0XYG8"/>
<dbReference type="InterPro" id="IPR053164">
    <property type="entry name" value="IS1016-like_transposase"/>
</dbReference>
<dbReference type="Pfam" id="PF12760">
    <property type="entry name" value="Zn_ribbon_IS1595"/>
    <property type="match status" value="1"/>
</dbReference>
<dbReference type="Pfam" id="PF12762">
    <property type="entry name" value="DDE_Tnp_IS1595"/>
    <property type="match status" value="1"/>
</dbReference>
<reference evidence="2" key="1">
    <citation type="submission" date="2019-09" db="EMBL/GenBank/DDBJ databases">
        <title>Characterisation of the sponge microbiome using genome-centric metagenomics.</title>
        <authorList>
            <person name="Engelberts J.P."/>
            <person name="Robbins S.J."/>
            <person name="De Goeij J.M."/>
            <person name="Aranda M."/>
            <person name="Bell S.C."/>
            <person name="Webster N.S."/>
        </authorList>
    </citation>
    <scope>NUCLEOTIDE SEQUENCE</scope>
    <source>
        <strain evidence="2">SB0664_bin_43</strain>
    </source>
</reference>
<dbReference type="EMBL" id="VXRY01000049">
    <property type="protein sequence ID" value="MXY32702.1"/>
    <property type="molecule type" value="Genomic_DNA"/>
</dbReference>
<dbReference type="NCBIfam" id="NF033547">
    <property type="entry name" value="transpos_IS1595"/>
    <property type="match status" value="1"/>
</dbReference>
<dbReference type="InterPro" id="IPR024445">
    <property type="entry name" value="Tnp_ISXO2-like"/>
</dbReference>
<comment type="caution">
    <text evidence="2">The sequence shown here is derived from an EMBL/GenBank/DDBJ whole genome shotgun (WGS) entry which is preliminary data.</text>
</comment>
<dbReference type="PANTHER" id="PTHR47163:SF2">
    <property type="entry name" value="SI:DKEY-17M8.2"/>
    <property type="match status" value="1"/>
</dbReference>
<evidence type="ECO:0000259" key="1">
    <source>
        <dbReference type="SMART" id="SM01126"/>
    </source>
</evidence>